<sequence length="160" mass="18864">MKIIKWLGVIFWGMIGFLVLWFIYCELNKAYWDYQVKKMCKKDGGVTVFERIDISKKEYPKIFSNLGKMKLPNRWSDKNKFPYFYKNNTENIKLGKLSVKKHLYKIINRKTKKIITKSISYSRIGGDFPILVQHPSSFSCEKIKGLKTLSSIDSTFIIKE</sequence>
<keyword evidence="1" id="KW-0812">Transmembrane</keyword>
<gene>
    <name evidence="2" type="ORF">AB835_11280</name>
</gene>
<dbReference type="AlphaFoldDB" id="A0A1D2QN30"/>
<dbReference type="Proteomes" id="UP000242502">
    <property type="component" value="Unassembled WGS sequence"/>
</dbReference>
<keyword evidence="1" id="KW-1133">Transmembrane helix</keyword>
<feature type="transmembrane region" description="Helical" evidence="1">
    <location>
        <begin position="6"/>
        <end position="24"/>
    </location>
</feature>
<proteinExistence type="predicted"/>
<dbReference type="STRING" id="62101.AB835_11280"/>
<evidence type="ECO:0000313" key="3">
    <source>
        <dbReference type="Proteomes" id="UP000242502"/>
    </source>
</evidence>
<keyword evidence="1" id="KW-0472">Membrane</keyword>
<name>A0A1D2QN30_9GAMM</name>
<evidence type="ECO:0000256" key="1">
    <source>
        <dbReference type="SAM" id="Phobius"/>
    </source>
</evidence>
<accession>A0A1D2QN30</accession>
<reference evidence="2 3" key="1">
    <citation type="journal article" date="2016" name="Appl. Environ. Microbiol.">
        <title>Lack of Overt Genome Reduction in the Bryostatin-Producing Bryozoan Symbiont "Candidatus Endobugula sertula".</title>
        <authorList>
            <person name="Miller I.J."/>
            <person name="Vanee N."/>
            <person name="Fong S.S."/>
            <person name="Lim-Fong G.E."/>
            <person name="Kwan J.C."/>
        </authorList>
    </citation>
    <scope>NUCLEOTIDE SEQUENCE [LARGE SCALE GENOMIC DNA]</scope>
    <source>
        <strain evidence="2">AB1-4</strain>
    </source>
</reference>
<dbReference type="EMBL" id="MDLC01000044">
    <property type="protein sequence ID" value="ODS22978.1"/>
    <property type="molecule type" value="Genomic_DNA"/>
</dbReference>
<comment type="caution">
    <text evidence="2">The sequence shown here is derived from an EMBL/GenBank/DDBJ whole genome shotgun (WGS) entry which is preliminary data.</text>
</comment>
<protein>
    <submittedName>
        <fullName evidence="2">Uncharacterized protein</fullName>
    </submittedName>
</protein>
<organism evidence="2 3">
    <name type="scientific">Candidatus Endobugula sertula</name>
    <name type="common">Bugula neritina bacterial symbiont</name>
    <dbReference type="NCBI Taxonomy" id="62101"/>
    <lineage>
        <taxon>Bacteria</taxon>
        <taxon>Pseudomonadati</taxon>
        <taxon>Pseudomonadota</taxon>
        <taxon>Gammaproteobacteria</taxon>
        <taxon>Cellvibrionales</taxon>
        <taxon>Cellvibrionaceae</taxon>
        <taxon>Candidatus Endobugula</taxon>
    </lineage>
</organism>
<evidence type="ECO:0000313" key="2">
    <source>
        <dbReference type="EMBL" id="ODS22978.1"/>
    </source>
</evidence>